<gene>
    <name evidence="3" type="ORF">EMA8858_00851</name>
</gene>
<keyword evidence="1" id="KW-1133">Transmembrane helix</keyword>
<dbReference type="Proteomes" id="UP000837932">
    <property type="component" value="Unassembled WGS sequence"/>
</dbReference>
<proteinExistence type="predicted"/>
<dbReference type="Pfam" id="PF13372">
    <property type="entry name" value="Alginate_exp"/>
    <property type="match status" value="1"/>
</dbReference>
<evidence type="ECO:0000313" key="3">
    <source>
        <dbReference type="EMBL" id="CAH0994739.1"/>
    </source>
</evidence>
<dbReference type="EMBL" id="CAKLPY010000001">
    <property type="protein sequence ID" value="CAH0994739.1"/>
    <property type="molecule type" value="Genomic_DNA"/>
</dbReference>
<organism evidence="3 4">
    <name type="scientific">Emticicia aquatica</name>
    <dbReference type="NCBI Taxonomy" id="1681835"/>
    <lineage>
        <taxon>Bacteria</taxon>
        <taxon>Pseudomonadati</taxon>
        <taxon>Bacteroidota</taxon>
        <taxon>Cytophagia</taxon>
        <taxon>Cytophagales</taxon>
        <taxon>Leadbetterellaceae</taxon>
        <taxon>Emticicia</taxon>
    </lineage>
</organism>
<keyword evidence="1" id="KW-0472">Membrane</keyword>
<keyword evidence="1" id="KW-0812">Transmembrane</keyword>
<sequence>MGVSKSANESQNVGIYSQFNSKQMKKNLFSKFVLAIFFTIAFFQASFSQFSLLGQVRTRTEVRDGLANLAPLGTKYSAFTSQRTRLTFGYKWDRVTFGMSVQDVRVWGQDASSISNADGGKFGVHEAWAEIVLANSADTTVKFKPIQNLSLKIGRQELVYDDVRLLGNLDWLQQGRRFDAAIFKAQHLGWALDFGGGFNQNADAFGTNGTYYVGGNAPVSALSNKNVTLAIPTGFLPTATKGGTPVLANAASTNGQNQMFKSFQMAYLSHKFKQTKLAVLFFKDDFSKFRIDSIGNASAGYVYGRRYDQTGVNSRLTYGAMLTGQFGNASSKLGKIQWQAFGYAQSGKDRDGLSISKAYHYGANFMVQKGLLSFGPGYEVLSGNDGFNLKTGETHRFDPLYGTPHKHWGYMDYFYVGTGSPAGGLQDAFFKVKHAASRLTTTFDVHYFALAAATPNKTKDAPANAKISPKLGMEYDLVLNYSLNKFTAVELGYSVMKGNNSLEYVKQNSMDKTRKTGQWCYLMLNIRPDFFYAKPVAIKQ</sequence>
<evidence type="ECO:0000259" key="2">
    <source>
        <dbReference type="Pfam" id="PF13372"/>
    </source>
</evidence>
<feature type="transmembrane region" description="Helical" evidence="1">
    <location>
        <begin position="28"/>
        <end position="47"/>
    </location>
</feature>
<dbReference type="InterPro" id="IPR025388">
    <property type="entry name" value="Alginate_export_dom"/>
</dbReference>
<feature type="domain" description="Alginate export" evidence="2">
    <location>
        <begin position="55"/>
        <end position="193"/>
    </location>
</feature>
<protein>
    <recommendedName>
        <fullName evidence="2">Alginate export domain-containing protein</fullName>
    </recommendedName>
</protein>
<name>A0ABN8EPA0_9BACT</name>
<comment type="caution">
    <text evidence="3">The sequence shown here is derived from an EMBL/GenBank/DDBJ whole genome shotgun (WGS) entry which is preliminary data.</text>
</comment>
<accession>A0ABN8EPA0</accession>
<reference evidence="3" key="1">
    <citation type="submission" date="2021-12" db="EMBL/GenBank/DDBJ databases">
        <authorList>
            <person name="Rodrigo-Torres L."/>
            <person name="Arahal R. D."/>
            <person name="Lucena T."/>
        </authorList>
    </citation>
    <scope>NUCLEOTIDE SEQUENCE</scope>
    <source>
        <strain evidence="3">CECT 8858</strain>
    </source>
</reference>
<evidence type="ECO:0000256" key="1">
    <source>
        <dbReference type="SAM" id="Phobius"/>
    </source>
</evidence>
<keyword evidence="4" id="KW-1185">Reference proteome</keyword>
<evidence type="ECO:0000313" key="4">
    <source>
        <dbReference type="Proteomes" id="UP000837932"/>
    </source>
</evidence>